<dbReference type="InterPro" id="IPR026444">
    <property type="entry name" value="Secre_tail"/>
</dbReference>
<feature type="chain" id="PRO_5020565876" evidence="1">
    <location>
        <begin position="21"/>
        <end position="479"/>
    </location>
</feature>
<gene>
    <name evidence="2" type="ORF">FA046_08825</name>
</gene>
<dbReference type="NCBIfam" id="TIGR04183">
    <property type="entry name" value="Por_Secre_tail"/>
    <property type="match status" value="1"/>
</dbReference>
<feature type="signal peptide" evidence="1">
    <location>
        <begin position="1"/>
        <end position="20"/>
    </location>
</feature>
<dbReference type="Proteomes" id="UP000308181">
    <property type="component" value="Unassembled WGS sequence"/>
</dbReference>
<name>A0A4U1C0T6_9SPHI</name>
<dbReference type="RefSeq" id="WP_136826010.1">
    <property type="nucleotide sequence ID" value="NZ_SWBP01000002.1"/>
</dbReference>
<evidence type="ECO:0000313" key="3">
    <source>
        <dbReference type="Proteomes" id="UP000308181"/>
    </source>
</evidence>
<keyword evidence="1" id="KW-0732">Signal</keyword>
<proteinExistence type="predicted"/>
<organism evidence="2 3">
    <name type="scientific">Pedobacter cryophilus</name>
    <dbReference type="NCBI Taxonomy" id="2571271"/>
    <lineage>
        <taxon>Bacteria</taxon>
        <taxon>Pseudomonadati</taxon>
        <taxon>Bacteroidota</taxon>
        <taxon>Sphingobacteriia</taxon>
        <taxon>Sphingobacteriales</taxon>
        <taxon>Sphingobacteriaceae</taxon>
        <taxon>Pedobacter</taxon>
    </lineage>
</organism>
<evidence type="ECO:0000313" key="2">
    <source>
        <dbReference type="EMBL" id="TKB99198.1"/>
    </source>
</evidence>
<dbReference type="AlphaFoldDB" id="A0A4U1C0T6"/>
<dbReference type="OrthoDB" id="749310at2"/>
<sequence>MKTKYLSIIILLFTINNVMAQGTWTGESNLPFNYDFNAGTGSGTTYTAGASSKSSVSSQSTPGFLSYPASGFARVYTAATGGGGFSVGSSPASLTITASNAAAGNKFSIYNVASLSAVTSTFFNLSFNNTDATTGALIYVFGNSATSTEGDNIFNNGTSLGSSTTAGIFNFLRWDLSATNGITLSYRNTGGTAFTTINSSTFTKTGGTYAVELYANNSANSQIYTRNAVEYTLPSGTFNIWVNSARITGSASLVNFPATGELAIGQLLNSAMMQASRSTTGTLLPATIGNISMKYISQSTLPISLSSFNVKSNEMSALLSWTTASEKDNAYFDIMRATGKSADFTKIGRVSGNGTSQKLNYYSFTDFNPLAGTNYYMLKQMDVDGKSSDSDVRYVTITGNEVFSILKLDGKLNLSVSSEKEEIGKIVIMDLSGKKVLDRSLSLNVGINTFDYDSSNLKEGIYLAFVTRNGATKSMKFIY</sequence>
<evidence type="ECO:0000256" key="1">
    <source>
        <dbReference type="SAM" id="SignalP"/>
    </source>
</evidence>
<keyword evidence="3" id="KW-1185">Reference proteome</keyword>
<comment type="caution">
    <text evidence="2">The sequence shown here is derived from an EMBL/GenBank/DDBJ whole genome shotgun (WGS) entry which is preliminary data.</text>
</comment>
<dbReference type="InterPro" id="IPR013783">
    <property type="entry name" value="Ig-like_fold"/>
</dbReference>
<protein>
    <submittedName>
        <fullName evidence="2">T9SS type A sorting domain-containing protein</fullName>
    </submittedName>
</protein>
<reference evidence="2 3" key="1">
    <citation type="submission" date="2019-04" db="EMBL/GenBank/DDBJ databases">
        <title>Pedobacter sp. AR-3-17 sp. nov., isolated from Arctic soil.</title>
        <authorList>
            <person name="Dahal R.H."/>
            <person name="Kim D.-U."/>
        </authorList>
    </citation>
    <scope>NUCLEOTIDE SEQUENCE [LARGE SCALE GENOMIC DNA]</scope>
    <source>
        <strain evidence="2 3">AR-3-17</strain>
    </source>
</reference>
<accession>A0A4U1C0T6</accession>
<dbReference type="Gene3D" id="2.60.40.10">
    <property type="entry name" value="Immunoglobulins"/>
    <property type="match status" value="1"/>
</dbReference>
<dbReference type="EMBL" id="SWBP01000002">
    <property type="protein sequence ID" value="TKB99198.1"/>
    <property type="molecule type" value="Genomic_DNA"/>
</dbReference>